<dbReference type="Gene3D" id="3.40.50.720">
    <property type="entry name" value="NAD(P)-binding Rossmann-like Domain"/>
    <property type="match status" value="1"/>
</dbReference>
<evidence type="ECO:0000256" key="1">
    <source>
        <dbReference type="ARBA" id="ARBA00004141"/>
    </source>
</evidence>
<dbReference type="GO" id="GO:0005886">
    <property type="term" value="C:plasma membrane"/>
    <property type="evidence" value="ECO:0007669"/>
    <property type="project" value="InterPro"/>
</dbReference>
<dbReference type="SUPFAM" id="SSF51735">
    <property type="entry name" value="NAD(P)-binding Rossmann-fold domains"/>
    <property type="match status" value="1"/>
</dbReference>
<gene>
    <name evidence="7" type="primary">wbaP</name>
    <name evidence="7" type="ORF">G4V39_08805</name>
</gene>
<evidence type="ECO:0000313" key="8">
    <source>
        <dbReference type="Proteomes" id="UP000502179"/>
    </source>
</evidence>
<dbReference type="InterPro" id="IPR036291">
    <property type="entry name" value="NAD(P)-bd_dom_sf"/>
</dbReference>
<name>A0A6G7PXU0_9BACT</name>
<keyword evidence="3 7" id="KW-0808">Transferase</keyword>
<keyword evidence="5" id="KW-1133">Transmembrane helix</keyword>
<dbReference type="InterPro" id="IPR017472">
    <property type="entry name" value="Undecaprenyl-P_galact_Ptfrase"/>
</dbReference>
<dbReference type="EMBL" id="CP048877">
    <property type="protein sequence ID" value="QIJ72366.1"/>
    <property type="molecule type" value="Genomic_DNA"/>
</dbReference>
<reference evidence="7 8" key="1">
    <citation type="submission" date="2020-02" db="EMBL/GenBank/DDBJ databases">
        <title>Genome analysis of Thermosulfuriphilus ammonigenes ST65T, an anaerobic thermophilic chemolithoautotrophic bacterium isolated from a deep-sea hydrothermal vent.</title>
        <authorList>
            <person name="Slobodkina G."/>
            <person name="Allioux M."/>
            <person name="Merkel A."/>
            <person name="Alain K."/>
            <person name="Jebbar M."/>
            <person name="Slobodkin A."/>
        </authorList>
    </citation>
    <scope>NUCLEOTIDE SEQUENCE [LARGE SCALE GENOMIC DNA]</scope>
    <source>
        <strain evidence="7 8">ST65</strain>
    </source>
</reference>
<keyword evidence="8" id="KW-1185">Reference proteome</keyword>
<dbReference type="InterPro" id="IPR003362">
    <property type="entry name" value="Bact_transf"/>
</dbReference>
<keyword evidence="6" id="KW-0472">Membrane</keyword>
<dbReference type="PANTHER" id="PTHR30576:SF10">
    <property type="entry name" value="SLL5057 PROTEIN"/>
    <property type="match status" value="1"/>
</dbReference>
<organism evidence="7 8">
    <name type="scientific">Thermosulfuriphilus ammonigenes</name>
    <dbReference type="NCBI Taxonomy" id="1936021"/>
    <lineage>
        <taxon>Bacteria</taxon>
        <taxon>Pseudomonadati</taxon>
        <taxon>Thermodesulfobacteriota</taxon>
        <taxon>Thermodesulfobacteria</taxon>
        <taxon>Thermodesulfobacteriales</taxon>
        <taxon>Thermodesulfobacteriaceae</taxon>
        <taxon>Thermosulfuriphilus</taxon>
    </lineage>
</organism>
<comment type="subcellular location">
    <subcellularLocation>
        <location evidence="1">Membrane</location>
        <topology evidence="1">Multi-pass membrane protein</topology>
    </subcellularLocation>
</comment>
<dbReference type="GO" id="GO:0016780">
    <property type="term" value="F:phosphotransferase activity, for other substituted phosphate groups"/>
    <property type="evidence" value="ECO:0007669"/>
    <property type="project" value="TreeGrafter"/>
</dbReference>
<dbReference type="AlphaFoldDB" id="A0A6G7PXU0"/>
<dbReference type="RefSeq" id="WP_166032584.1">
    <property type="nucleotide sequence ID" value="NZ_CP048877.1"/>
</dbReference>
<evidence type="ECO:0000256" key="4">
    <source>
        <dbReference type="ARBA" id="ARBA00022692"/>
    </source>
</evidence>
<dbReference type="Pfam" id="PF02397">
    <property type="entry name" value="Bac_transf"/>
    <property type="match status" value="1"/>
</dbReference>
<comment type="similarity">
    <text evidence="2">Belongs to the bacterial sugar transferase family.</text>
</comment>
<evidence type="ECO:0000313" key="7">
    <source>
        <dbReference type="EMBL" id="QIJ72366.1"/>
    </source>
</evidence>
<dbReference type="Pfam" id="PF13727">
    <property type="entry name" value="CoA_binding_3"/>
    <property type="match status" value="1"/>
</dbReference>
<proteinExistence type="inferred from homology"/>
<dbReference type="NCBIfam" id="TIGR03022">
    <property type="entry name" value="WbaP_sugtrans"/>
    <property type="match status" value="1"/>
</dbReference>
<dbReference type="GO" id="GO:0000271">
    <property type="term" value="P:polysaccharide biosynthetic process"/>
    <property type="evidence" value="ECO:0007669"/>
    <property type="project" value="InterPro"/>
</dbReference>
<evidence type="ECO:0000256" key="6">
    <source>
        <dbReference type="ARBA" id="ARBA00023136"/>
    </source>
</evidence>
<sequence>MDGNTKPPKFKNENISDLSWGKIVTFYPRHLFQTGKERPEYYLFLILGDLSSLVISLFLSLWLRNYLGEIFPSLPAYTWMSGLENLQRFWWLFIAVPFSLAYQRVYDRRLPFWEETKEIIKALFLAFVIIYALVAMKKMSNQVPRLIVGLTFSSSIFLLPLSRYLIKSTLFKISLYRRRALVLGAGQGAAELIRSIEKEPYLGYEVIGLLDDASHRHGQFIEGKKVFGSLRQISKFISFLGVETVFVAVPSFSSRELSEIFASVQSMVKEICIVPDFKNFGMLNAETQVLFQEKLFFIKVRNNLKSPFNQFIKRFFDLGISLLLLPFLLPLMGILSLAIIIDSPGAPIFVHERLGRWGQRIKIYKFRTMYQDSDEILQKYLQKNPKAAKEWQIYKKLKNNDPRVTRIGKLLRKTSLDELPQIFNVLKGEMSLVGPRPYLPQEEPEMNDFQSLILQTRPGISGLWQVSGRNKLTFKDRLQMDVWYVLNWSLWLDFTILIKTIAVVLKREGSY</sequence>
<accession>A0A6G7PXU0</accession>
<dbReference type="NCBIfam" id="TIGR03025">
    <property type="entry name" value="EPS_sugtrans"/>
    <property type="match status" value="1"/>
</dbReference>
<dbReference type="PANTHER" id="PTHR30576">
    <property type="entry name" value="COLANIC BIOSYNTHESIS UDP-GLUCOSE LIPID CARRIER TRANSFERASE"/>
    <property type="match status" value="1"/>
</dbReference>
<dbReference type="Proteomes" id="UP000502179">
    <property type="component" value="Chromosome"/>
</dbReference>
<dbReference type="InterPro" id="IPR017475">
    <property type="entry name" value="EPS_sugar_tfrase"/>
</dbReference>
<evidence type="ECO:0000256" key="2">
    <source>
        <dbReference type="ARBA" id="ARBA00006464"/>
    </source>
</evidence>
<keyword evidence="4" id="KW-0812">Transmembrane</keyword>
<evidence type="ECO:0000256" key="3">
    <source>
        <dbReference type="ARBA" id="ARBA00022679"/>
    </source>
</evidence>
<evidence type="ECO:0000256" key="5">
    <source>
        <dbReference type="ARBA" id="ARBA00022989"/>
    </source>
</evidence>
<dbReference type="KEGG" id="tav:G4V39_08805"/>
<protein>
    <submittedName>
        <fullName evidence="7">Undecaprenyl-phosphate galactose phosphotransferase WbaP</fullName>
    </submittedName>
</protein>